<name>A0A1F4VHW8_UNCKA</name>
<feature type="transmembrane region" description="Helical" evidence="1">
    <location>
        <begin position="130"/>
        <end position="150"/>
    </location>
</feature>
<sequence>MWVWECEEDVLSTCSLFWGTLFLPVGFLLANKDQRVGYFGRVAFTYLFFALILLALKEPYIALVTTFFALCAGVIWGLRYLLRQRSSSHKEGAKETLEQPSKPTAIDRVTDFGTGVIGPSVYYLLWPVKVLFWVLGLALKLIAMPIMWLANIIPHDPPGWFEDTLEVLSYLLYRIAGGVSRAYNFLKSNTCWKIIIRKKNNK</sequence>
<dbReference type="AlphaFoldDB" id="A0A1F4VHW8"/>
<evidence type="ECO:0000313" key="3">
    <source>
        <dbReference type="Proteomes" id="UP000178346"/>
    </source>
</evidence>
<feature type="transmembrane region" description="Helical" evidence="1">
    <location>
        <begin position="62"/>
        <end position="82"/>
    </location>
</feature>
<keyword evidence="1" id="KW-0812">Transmembrane</keyword>
<keyword evidence="1" id="KW-0472">Membrane</keyword>
<keyword evidence="1" id="KW-1133">Transmembrane helix</keyword>
<dbReference type="EMBL" id="MEVJ01000038">
    <property type="protein sequence ID" value="OGC56906.1"/>
    <property type="molecule type" value="Genomic_DNA"/>
</dbReference>
<feature type="transmembrane region" description="Helical" evidence="1">
    <location>
        <begin position="170"/>
        <end position="186"/>
    </location>
</feature>
<comment type="caution">
    <text evidence="2">The sequence shown here is derived from an EMBL/GenBank/DDBJ whole genome shotgun (WGS) entry which is preliminary data.</text>
</comment>
<dbReference type="Proteomes" id="UP000178346">
    <property type="component" value="Unassembled WGS sequence"/>
</dbReference>
<gene>
    <name evidence="2" type="ORF">A2976_00620</name>
</gene>
<reference evidence="2 3" key="1">
    <citation type="journal article" date="2016" name="Nat. Commun.">
        <title>Thousands of microbial genomes shed light on interconnected biogeochemical processes in an aquifer system.</title>
        <authorList>
            <person name="Anantharaman K."/>
            <person name="Brown C.T."/>
            <person name="Hug L.A."/>
            <person name="Sharon I."/>
            <person name="Castelle C.J."/>
            <person name="Probst A.J."/>
            <person name="Thomas B.C."/>
            <person name="Singh A."/>
            <person name="Wilkins M.J."/>
            <person name="Karaoz U."/>
            <person name="Brodie E.L."/>
            <person name="Williams K.H."/>
            <person name="Hubbard S.S."/>
            <person name="Banfield J.F."/>
        </authorList>
    </citation>
    <scope>NUCLEOTIDE SEQUENCE [LARGE SCALE GENOMIC DNA]</scope>
</reference>
<accession>A0A1F4VHW8</accession>
<protein>
    <submittedName>
        <fullName evidence="2">Uncharacterized protein</fullName>
    </submittedName>
</protein>
<organism evidence="2 3">
    <name type="scientific">candidate division WWE3 bacterium RIFCSPLOWO2_01_FULL_41_9</name>
    <dbReference type="NCBI Taxonomy" id="1802626"/>
    <lineage>
        <taxon>Bacteria</taxon>
        <taxon>Katanobacteria</taxon>
    </lineage>
</organism>
<feature type="transmembrane region" description="Helical" evidence="1">
    <location>
        <begin position="38"/>
        <end position="56"/>
    </location>
</feature>
<proteinExistence type="predicted"/>
<evidence type="ECO:0000313" key="2">
    <source>
        <dbReference type="EMBL" id="OGC56906.1"/>
    </source>
</evidence>
<evidence type="ECO:0000256" key="1">
    <source>
        <dbReference type="SAM" id="Phobius"/>
    </source>
</evidence>
<feature type="transmembrane region" description="Helical" evidence="1">
    <location>
        <begin position="15"/>
        <end position="31"/>
    </location>
</feature>